<feature type="compositionally biased region" description="Low complexity" evidence="1">
    <location>
        <begin position="460"/>
        <end position="473"/>
    </location>
</feature>
<dbReference type="AlphaFoldDB" id="A0A9P6H7M6"/>
<feature type="region of interest" description="Disordered" evidence="1">
    <location>
        <begin position="237"/>
        <end position="267"/>
    </location>
</feature>
<feature type="region of interest" description="Disordered" evidence="1">
    <location>
        <begin position="498"/>
        <end position="596"/>
    </location>
</feature>
<evidence type="ECO:0000313" key="4">
    <source>
        <dbReference type="Proteomes" id="UP000736335"/>
    </source>
</evidence>
<feature type="region of interest" description="Disordered" evidence="1">
    <location>
        <begin position="1"/>
        <end position="76"/>
    </location>
</feature>
<feature type="compositionally biased region" description="Polar residues" evidence="1">
    <location>
        <begin position="734"/>
        <end position="754"/>
    </location>
</feature>
<proteinExistence type="predicted"/>
<reference evidence="3" key="1">
    <citation type="journal article" date="2020" name="Nat. Commun.">
        <title>Large-scale genome sequencing of mycorrhizal fungi provides insights into the early evolution of symbiotic traits.</title>
        <authorList>
            <person name="Miyauchi S."/>
            <person name="Kiss E."/>
            <person name="Kuo A."/>
            <person name="Drula E."/>
            <person name="Kohler A."/>
            <person name="Sanchez-Garcia M."/>
            <person name="Morin E."/>
            <person name="Andreopoulos B."/>
            <person name="Barry K.W."/>
            <person name="Bonito G."/>
            <person name="Buee M."/>
            <person name="Carver A."/>
            <person name="Chen C."/>
            <person name="Cichocki N."/>
            <person name="Clum A."/>
            <person name="Culley D."/>
            <person name="Crous P.W."/>
            <person name="Fauchery L."/>
            <person name="Girlanda M."/>
            <person name="Hayes R.D."/>
            <person name="Keri Z."/>
            <person name="LaButti K."/>
            <person name="Lipzen A."/>
            <person name="Lombard V."/>
            <person name="Magnuson J."/>
            <person name="Maillard F."/>
            <person name="Murat C."/>
            <person name="Nolan M."/>
            <person name="Ohm R.A."/>
            <person name="Pangilinan J."/>
            <person name="Pereira M.F."/>
            <person name="Perotto S."/>
            <person name="Peter M."/>
            <person name="Pfister S."/>
            <person name="Riley R."/>
            <person name="Sitrit Y."/>
            <person name="Stielow J.B."/>
            <person name="Szollosi G."/>
            <person name="Zifcakova L."/>
            <person name="Stursova M."/>
            <person name="Spatafora J.W."/>
            <person name="Tedersoo L."/>
            <person name="Vaario L.M."/>
            <person name="Yamada A."/>
            <person name="Yan M."/>
            <person name="Wang P."/>
            <person name="Xu J."/>
            <person name="Bruns T."/>
            <person name="Baldrian P."/>
            <person name="Vilgalys R."/>
            <person name="Dunand C."/>
            <person name="Henrissat B."/>
            <person name="Grigoriev I.V."/>
            <person name="Hibbett D."/>
            <person name="Nagy L.G."/>
            <person name="Martin F.M."/>
        </authorList>
    </citation>
    <scope>NUCLEOTIDE SEQUENCE</scope>
    <source>
        <strain evidence="3">UH-Tt-Lm1</strain>
    </source>
</reference>
<feature type="compositionally biased region" description="Low complexity" evidence="1">
    <location>
        <begin position="411"/>
        <end position="436"/>
    </location>
</feature>
<feature type="transmembrane region" description="Helical" evidence="2">
    <location>
        <begin position="297"/>
        <end position="317"/>
    </location>
</feature>
<gene>
    <name evidence="3" type="ORF">BJ322DRAFT_455934</name>
</gene>
<sequence>MSVSDVAGSPSKRTRKDQLTPLLVSPRLAIVLQPATPTTPCSTPPTTPKIDCDLLSPPSVERRSSSKDNSPVLRPPRVISLPGTFPIIHWPREEQGERSPFPHHPSFDLHPFGEGQANLGYPTFPIHPRFTSLDGLNSSPLVLIWTSRVPIYPHSPSNQGFFGQTSSSRQGSYPMYLGSIALSISICAAQVVAVISAVARQETTTSLFVQSSTSSASSTTFDWWPFDDSETQPLLALSSSSQSRTTSTTSSLTPTPSSQNSPLPSPAIIDITALPPSTTKVPRPQVRTKENIRPFSLAPVFVIAGLILGVLVGWSAFDSYKRWAAKDHPAALLPGPAYVPVHRRDAERGERVNDIHGSPSKHTRHGNPYFSYSAGRGFLGRIPSSMLRKPSPSMSQERTKAVGSDQYFAWPSLPDSSRSTPSQSRSTTSGSTTSARLMAVNADDPFISTEKDSKSPTMVAASRTSSRTTSTHASRFNEMLSDEDESSVFVFPISPTLPAEGESEVRTGLFKKIRSKSKSSKRKKQNKRPTSSTSELVPPAGDSPRKSSWTWITGSPSIKPESYTPLPARTSSPRSQPFRTPESSPRKPSYPRSGENVRMVDTSILPASPPTLTSPRLDSEFFFSGAMFDVSGELTPGRTSSSRGGTGHMKDGKRNDADVPEEPSSPQSGRSHRSRRSRSPTKRDSGAGPSRGLSITSTPSISEFPGAPPPKRTPAERFHARRLALGKVDEIVQRSRSQTSVATSATSPGRSTLDTVEESSRFGRVGREFESGGIEQRLFEA</sequence>
<feature type="compositionally biased region" description="Basic residues" evidence="1">
    <location>
        <begin position="670"/>
        <end position="680"/>
    </location>
</feature>
<dbReference type="OrthoDB" id="3269515at2759"/>
<dbReference type="EMBL" id="WIUZ02000020">
    <property type="protein sequence ID" value="KAF9779335.1"/>
    <property type="molecule type" value="Genomic_DNA"/>
</dbReference>
<feature type="compositionally biased region" description="Basic residues" evidence="1">
    <location>
        <begin position="509"/>
        <end position="527"/>
    </location>
</feature>
<feature type="transmembrane region" description="Helical" evidence="2">
    <location>
        <begin position="175"/>
        <end position="199"/>
    </location>
</feature>
<protein>
    <submittedName>
        <fullName evidence="3">Uncharacterized protein</fullName>
    </submittedName>
</protein>
<comment type="caution">
    <text evidence="3">The sequence shown here is derived from an EMBL/GenBank/DDBJ whole genome shotgun (WGS) entry which is preliminary data.</text>
</comment>
<reference evidence="3" key="2">
    <citation type="submission" date="2020-11" db="EMBL/GenBank/DDBJ databases">
        <authorList>
            <consortium name="DOE Joint Genome Institute"/>
            <person name="Kuo A."/>
            <person name="Miyauchi S."/>
            <person name="Kiss E."/>
            <person name="Drula E."/>
            <person name="Kohler A."/>
            <person name="Sanchez-Garcia M."/>
            <person name="Andreopoulos B."/>
            <person name="Barry K.W."/>
            <person name="Bonito G."/>
            <person name="Buee M."/>
            <person name="Carver A."/>
            <person name="Chen C."/>
            <person name="Cichocki N."/>
            <person name="Clum A."/>
            <person name="Culley D."/>
            <person name="Crous P.W."/>
            <person name="Fauchery L."/>
            <person name="Girlanda M."/>
            <person name="Hayes R."/>
            <person name="Keri Z."/>
            <person name="Labutti K."/>
            <person name="Lipzen A."/>
            <person name="Lombard V."/>
            <person name="Magnuson J."/>
            <person name="Maillard F."/>
            <person name="Morin E."/>
            <person name="Murat C."/>
            <person name="Nolan M."/>
            <person name="Ohm R."/>
            <person name="Pangilinan J."/>
            <person name="Pereira M."/>
            <person name="Perotto S."/>
            <person name="Peter M."/>
            <person name="Riley R."/>
            <person name="Sitrit Y."/>
            <person name="Stielow B."/>
            <person name="Szollosi G."/>
            <person name="Zifcakova L."/>
            <person name="Stursova M."/>
            <person name="Spatafora J.W."/>
            <person name="Tedersoo L."/>
            <person name="Vaario L.-M."/>
            <person name="Yamada A."/>
            <person name="Yan M."/>
            <person name="Wang P."/>
            <person name="Xu J."/>
            <person name="Bruns T."/>
            <person name="Baldrian P."/>
            <person name="Vilgalys R."/>
            <person name="Henrissat B."/>
            <person name="Grigoriev I.V."/>
            <person name="Hibbett D."/>
            <person name="Nagy L.G."/>
            <person name="Martin F.M."/>
        </authorList>
    </citation>
    <scope>NUCLEOTIDE SEQUENCE</scope>
    <source>
        <strain evidence="3">UH-Tt-Lm1</strain>
    </source>
</reference>
<feature type="compositionally biased region" description="Polar residues" evidence="1">
    <location>
        <begin position="569"/>
        <end position="583"/>
    </location>
</feature>
<evidence type="ECO:0000313" key="3">
    <source>
        <dbReference type="EMBL" id="KAF9779335.1"/>
    </source>
</evidence>
<feature type="region of interest" description="Disordered" evidence="1">
    <location>
        <begin position="410"/>
        <end position="473"/>
    </location>
</feature>
<feature type="compositionally biased region" description="Low complexity" evidence="1">
    <location>
        <begin position="237"/>
        <end position="262"/>
    </location>
</feature>
<feature type="compositionally biased region" description="Basic and acidic residues" evidence="1">
    <location>
        <begin position="648"/>
        <end position="657"/>
    </location>
</feature>
<keyword evidence="2" id="KW-0472">Membrane</keyword>
<evidence type="ECO:0000256" key="1">
    <source>
        <dbReference type="SAM" id="MobiDB-lite"/>
    </source>
</evidence>
<keyword evidence="2" id="KW-1133">Transmembrane helix</keyword>
<organism evidence="3 4">
    <name type="scientific">Thelephora terrestris</name>
    <dbReference type="NCBI Taxonomy" id="56493"/>
    <lineage>
        <taxon>Eukaryota</taxon>
        <taxon>Fungi</taxon>
        <taxon>Dikarya</taxon>
        <taxon>Basidiomycota</taxon>
        <taxon>Agaricomycotina</taxon>
        <taxon>Agaricomycetes</taxon>
        <taxon>Thelephorales</taxon>
        <taxon>Thelephoraceae</taxon>
        <taxon>Thelephora</taxon>
    </lineage>
</organism>
<evidence type="ECO:0000256" key="2">
    <source>
        <dbReference type="SAM" id="Phobius"/>
    </source>
</evidence>
<accession>A0A9P6H7M6</accession>
<name>A0A9P6H7M6_9AGAM</name>
<feature type="region of interest" description="Disordered" evidence="1">
    <location>
        <begin position="631"/>
        <end position="781"/>
    </location>
</feature>
<dbReference type="Proteomes" id="UP000736335">
    <property type="component" value="Unassembled WGS sequence"/>
</dbReference>
<keyword evidence="4" id="KW-1185">Reference proteome</keyword>
<feature type="compositionally biased region" description="Polar residues" evidence="1">
    <location>
        <begin position="546"/>
        <end position="556"/>
    </location>
</feature>
<keyword evidence="2" id="KW-0812">Transmembrane</keyword>
<feature type="compositionally biased region" description="Basic and acidic residues" evidence="1">
    <location>
        <begin position="758"/>
        <end position="770"/>
    </location>
</feature>